<sequence>IADRIRDRADYDRAERLADAEGDGHGRDRGGPGLRRVVEAYEGGGRADHSEEGDAEHQRRDRQQQRRMPEDRQAGAERIDAEDDRGGEPAAVERQHAPPDPGRDEGADADQAPERALCHRAAATVADIGDHERHVGDVAGAEQEVGGEVDQDRRDRELGPHEAAGGRVGVERRKPQRHGH</sequence>
<dbReference type="AlphaFoldDB" id="A0A401TYW0"/>
<gene>
    <name evidence="2" type="ORF">chiPu_0032178</name>
</gene>
<keyword evidence="3" id="KW-1185">Reference proteome</keyword>
<accession>A0A401TYW0</accession>
<dbReference type="EMBL" id="BEZZ01229705">
    <property type="protein sequence ID" value="GCC47848.1"/>
    <property type="molecule type" value="Genomic_DNA"/>
</dbReference>
<feature type="non-terminal residue" evidence="2">
    <location>
        <position position="1"/>
    </location>
</feature>
<protein>
    <submittedName>
        <fullName evidence="2">Uncharacterized protein</fullName>
    </submittedName>
</protein>
<name>A0A401TYW0_CHIPU</name>
<proteinExistence type="predicted"/>
<feature type="non-terminal residue" evidence="2">
    <location>
        <position position="180"/>
    </location>
</feature>
<feature type="region of interest" description="Disordered" evidence="1">
    <location>
        <begin position="1"/>
        <end position="180"/>
    </location>
</feature>
<evidence type="ECO:0000313" key="3">
    <source>
        <dbReference type="Proteomes" id="UP000287033"/>
    </source>
</evidence>
<feature type="compositionally biased region" description="Basic and acidic residues" evidence="1">
    <location>
        <begin position="150"/>
        <end position="160"/>
    </location>
</feature>
<evidence type="ECO:0000313" key="2">
    <source>
        <dbReference type="EMBL" id="GCC47848.1"/>
    </source>
</evidence>
<feature type="compositionally biased region" description="Basic and acidic residues" evidence="1">
    <location>
        <begin position="1"/>
        <end position="30"/>
    </location>
</feature>
<comment type="caution">
    <text evidence="2">The sequence shown here is derived from an EMBL/GenBank/DDBJ whole genome shotgun (WGS) entry which is preliminary data.</text>
</comment>
<feature type="compositionally biased region" description="Basic and acidic residues" evidence="1">
    <location>
        <begin position="45"/>
        <end position="117"/>
    </location>
</feature>
<organism evidence="2 3">
    <name type="scientific">Chiloscyllium punctatum</name>
    <name type="common">Brownbanded bambooshark</name>
    <name type="synonym">Hemiscyllium punctatum</name>
    <dbReference type="NCBI Taxonomy" id="137246"/>
    <lineage>
        <taxon>Eukaryota</taxon>
        <taxon>Metazoa</taxon>
        <taxon>Chordata</taxon>
        <taxon>Craniata</taxon>
        <taxon>Vertebrata</taxon>
        <taxon>Chondrichthyes</taxon>
        <taxon>Elasmobranchii</taxon>
        <taxon>Galeomorphii</taxon>
        <taxon>Galeoidea</taxon>
        <taxon>Orectolobiformes</taxon>
        <taxon>Hemiscylliidae</taxon>
        <taxon>Chiloscyllium</taxon>
    </lineage>
</organism>
<reference evidence="2 3" key="1">
    <citation type="journal article" date="2018" name="Nat. Ecol. Evol.">
        <title>Shark genomes provide insights into elasmobranch evolution and the origin of vertebrates.</title>
        <authorList>
            <person name="Hara Y"/>
            <person name="Yamaguchi K"/>
            <person name="Onimaru K"/>
            <person name="Kadota M"/>
            <person name="Koyanagi M"/>
            <person name="Keeley SD"/>
            <person name="Tatsumi K"/>
            <person name="Tanaka K"/>
            <person name="Motone F"/>
            <person name="Kageyama Y"/>
            <person name="Nozu R"/>
            <person name="Adachi N"/>
            <person name="Nishimura O"/>
            <person name="Nakagawa R"/>
            <person name="Tanegashima C"/>
            <person name="Kiyatake I"/>
            <person name="Matsumoto R"/>
            <person name="Murakumo K"/>
            <person name="Nishida K"/>
            <person name="Terakita A"/>
            <person name="Kuratani S"/>
            <person name="Sato K"/>
            <person name="Hyodo S Kuraku.S."/>
        </authorList>
    </citation>
    <scope>NUCLEOTIDE SEQUENCE [LARGE SCALE GENOMIC DNA]</scope>
</reference>
<evidence type="ECO:0000256" key="1">
    <source>
        <dbReference type="SAM" id="MobiDB-lite"/>
    </source>
</evidence>
<dbReference type="Proteomes" id="UP000287033">
    <property type="component" value="Unassembled WGS sequence"/>
</dbReference>